<dbReference type="Proteomes" id="UP001556367">
    <property type="component" value="Unassembled WGS sequence"/>
</dbReference>
<dbReference type="InterPro" id="IPR036396">
    <property type="entry name" value="Cyt_P450_sf"/>
</dbReference>
<evidence type="ECO:0000256" key="2">
    <source>
        <dbReference type="ARBA" id="ARBA00010617"/>
    </source>
</evidence>
<comment type="caution">
    <text evidence="9">The sequence shown here is derived from an EMBL/GenBank/DDBJ whole genome shotgun (WGS) entry which is preliminary data.</text>
</comment>
<feature type="transmembrane region" description="Helical" evidence="8">
    <location>
        <begin position="20"/>
        <end position="40"/>
    </location>
</feature>
<dbReference type="EMBL" id="JASNQZ010000011">
    <property type="protein sequence ID" value="KAL0951024.1"/>
    <property type="molecule type" value="Genomic_DNA"/>
</dbReference>
<evidence type="ECO:0000256" key="7">
    <source>
        <dbReference type="ARBA" id="ARBA00023033"/>
    </source>
</evidence>
<gene>
    <name evidence="9" type="ORF">HGRIS_007765</name>
</gene>
<dbReference type="Gene3D" id="1.10.630.10">
    <property type="entry name" value="Cytochrome P450"/>
    <property type="match status" value="1"/>
</dbReference>
<accession>A0ABR3J5W0</accession>
<keyword evidence="6" id="KW-0408">Iron</keyword>
<evidence type="ECO:0000256" key="8">
    <source>
        <dbReference type="SAM" id="Phobius"/>
    </source>
</evidence>
<protein>
    <recommendedName>
        <fullName evidence="11">Cytochrome P450</fullName>
    </recommendedName>
</protein>
<comment type="cofactor">
    <cofactor evidence="1">
        <name>heme</name>
        <dbReference type="ChEBI" id="CHEBI:30413"/>
    </cofactor>
</comment>
<dbReference type="InterPro" id="IPR050364">
    <property type="entry name" value="Cytochrome_P450_fung"/>
</dbReference>
<keyword evidence="8" id="KW-0472">Membrane</keyword>
<keyword evidence="7" id="KW-0503">Monooxygenase</keyword>
<name>A0ABR3J5W0_9AGAR</name>
<evidence type="ECO:0000313" key="9">
    <source>
        <dbReference type="EMBL" id="KAL0951024.1"/>
    </source>
</evidence>
<keyword evidence="5" id="KW-0560">Oxidoreductase</keyword>
<organism evidence="9 10">
    <name type="scientific">Hohenbuehelia grisea</name>
    <dbReference type="NCBI Taxonomy" id="104357"/>
    <lineage>
        <taxon>Eukaryota</taxon>
        <taxon>Fungi</taxon>
        <taxon>Dikarya</taxon>
        <taxon>Basidiomycota</taxon>
        <taxon>Agaricomycotina</taxon>
        <taxon>Agaricomycetes</taxon>
        <taxon>Agaricomycetidae</taxon>
        <taxon>Agaricales</taxon>
        <taxon>Pleurotineae</taxon>
        <taxon>Pleurotaceae</taxon>
        <taxon>Hohenbuehelia</taxon>
    </lineage>
</organism>
<evidence type="ECO:0000256" key="3">
    <source>
        <dbReference type="ARBA" id="ARBA00022617"/>
    </source>
</evidence>
<dbReference type="SUPFAM" id="SSF48264">
    <property type="entry name" value="Cytochrome P450"/>
    <property type="match status" value="1"/>
</dbReference>
<evidence type="ECO:0000256" key="4">
    <source>
        <dbReference type="ARBA" id="ARBA00022723"/>
    </source>
</evidence>
<proteinExistence type="inferred from homology"/>
<evidence type="ECO:0008006" key="11">
    <source>
        <dbReference type="Google" id="ProtNLM"/>
    </source>
</evidence>
<evidence type="ECO:0000313" key="10">
    <source>
        <dbReference type="Proteomes" id="UP001556367"/>
    </source>
</evidence>
<dbReference type="InterPro" id="IPR001128">
    <property type="entry name" value="Cyt_P450"/>
</dbReference>
<evidence type="ECO:0000256" key="5">
    <source>
        <dbReference type="ARBA" id="ARBA00023002"/>
    </source>
</evidence>
<keyword evidence="8" id="KW-1133">Transmembrane helix</keyword>
<reference evidence="10" key="1">
    <citation type="submission" date="2024-06" db="EMBL/GenBank/DDBJ databases">
        <title>Multi-omics analyses provide insights into the biosynthesis of the anticancer antibiotic pleurotin in Hohenbuehelia grisea.</title>
        <authorList>
            <person name="Weaver J.A."/>
            <person name="Alberti F."/>
        </authorList>
    </citation>
    <scope>NUCLEOTIDE SEQUENCE [LARGE SCALE GENOMIC DNA]</scope>
    <source>
        <strain evidence="10">T-177</strain>
    </source>
</reference>
<dbReference type="PANTHER" id="PTHR46300">
    <property type="entry name" value="P450, PUTATIVE (EUROFUNG)-RELATED-RELATED"/>
    <property type="match status" value="1"/>
</dbReference>
<keyword evidence="10" id="KW-1185">Reference proteome</keyword>
<dbReference type="Pfam" id="PF00067">
    <property type="entry name" value="p450"/>
    <property type="match status" value="1"/>
</dbReference>
<keyword evidence="8" id="KW-0812">Transmembrane</keyword>
<evidence type="ECO:0000256" key="6">
    <source>
        <dbReference type="ARBA" id="ARBA00023004"/>
    </source>
</evidence>
<keyword evidence="4" id="KW-0479">Metal-binding</keyword>
<comment type="similarity">
    <text evidence="2">Belongs to the cytochrome P450 family.</text>
</comment>
<keyword evidence="3" id="KW-0349">Heme</keyword>
<sequence>MYNSCLHWIGRSTAERFSHAVTLRLLYGVIAAVLLLKVVANRFKRQGPLPPGPPGLPIFGNLFQIPKFQWYRFTECKDIYGPIISLNLAGQTVVILNTQEVASDVLDRRSDVYSDRPRFIVAGEILTSLPFLDMEFSGGSCVELRMRV</sequence>
<evidence type="ECO:0000256" key="1">
    <source>
        <dbReference type="ARBA" id="ARBA00001971"/>
    </source>
</evidence>